<evidence type="ECO:0000313" key="2">
    <source>
        <dbReference type="EMBL" id="TIB81199.1"/>
    </source>
</evidence>
<dbReference type="AlphaFoldDB" id="A0A4T0QAK5"/>
<organism evidence="2 5">
    <name type="scientific">Wallemia mellicola</name>
    <dbReference type="NCBI Taxonomy" id="1708541"/>
    <lineage>
        <taxon>Eukaryota</taxon>
        <taxon>Fungi</taxon>
        <taxon>Dikarya</taxon>
        <taxon>Basidiomycota</taxon>
        <taxon>Wallemiomycotina</taxon>
        <taxon>Wallemiomycetes</taxon>
        <taxon>Wallemiales</taxon>
        <taxon>Wallemiaceae</taxon>
        <taxon>Wallemia</taxon>
    </lineage>
</organism>
<name>A0A4T0QAK5_9BASI</name>
<keyword evidence="1" id="KW-1133">Transmembrane helix</keyword>
<reference evidence="4 5" key="1">
    <citation type="submission" date="2019-03" db="EMBL/GenBank/DDBJ databases">
        <title>Sequencing 25 genomes of Wallemia mellicola.</title>
        <authorList>
            <person name="Gostincar C."/>
        </authorList>
    </citation>
    <scope>NUCLEOTIDE SEQUENCE [LARGE SCALE GENOMIC DNA]</scope>
    <source>
        <strain evidence="3 4">EXF-1262</strain>
        <strain evidence="2 5">EXF-6152</strain>
    </source>
</reference>
<dbReference type="Proteomes" id="UP000307169">
    <property type="component" value="Unassembled WGS sequence"/>
</dbReference>
<sequence length="338" mass="39142">MYKTQYTFSPKYIHSPPLTPPLTDYDYVDKKNTPPSKSKTYNSKSYFKKFFIGLILTLLSIIAYKISLVLISRPTLEIVYSYYDEDLDEFSRFSNLVRQKLHWKFRITDTVYVKNEAHSPILHKQLNKIVDNVAYLPNIGREGATYLHHITQRYKATIFPDDLNNQTDEILADKTLFLQPHPAWHWIMYDRLDHINVDTGYISLGPYVPGSCGVSEGHTLPQMKTIWQLFTNTECPEDETQLVTWAGQFMVSQDRILNNPYSKYADILSMLEAPADDPIHSETPWWFMSKNDPSNPFIGHSLERSWPIIFDCNRPDFSDPEKCGGKAEAGSPECQCFD</sequence>
<accession>A0A4T0QAK5</accession>
<keyword evidence="1" id="KW-0812">Transmembrane</keyword>
<evidence type="ECO:0000313" key="3">
    <source>
        <dbReference type="EMBL" id="TIC03917.1"/>
    </source>
</evidence>
<evidence type="ECO:0000256" key="1">
    <source>
        <dbReference type="SAM" id="Phobius"/>
    </source>
</evidence>
<dbReference type="EMBL" id="SPRC01000009">
    <property type="protein sequence ID" value="TIB81199.1"/>
    <property type="molecule type" value="Genomic_DNA"/>
</dbReference>
<dbReference type="PANTHER" id="PTHR37490:SF1">
    <property type="entry name" value="GLYCOSYLTRANSFERASE 2-LIKE DOMAIN-CONTAINING PROTEIN"/>
    <property type="match status" value="1"/>
</dbReference>
<proteinExistence type="predicted"/>
<evidence type="ECO:0000313" key="5">
    <source>
        <dbReference type="Proteomes" id="UP000310685"/>
    </source>
</evidence>
<keyword evidence="1" id="KW-0472">Membrane</keyword>
<dbReference type="PANTHER" id="PTHR37490">
    <property type="entry name" value="EXPRESSED PROTEIN"/>
    <property type="match status" value="1"/>
</dbReference>
<dbReference type="EMBL" id="SPRH01000005">
    <property type="protein sequence ID" value="TIC03917.1"/>
    <property type="molecule type" value="Genomic_DNA"/>
</dbReference>
<protein>
    <submittedName>
        <fullName evidence="2">Uncharacterized protein</fullName>
    </submittedName>
</protein>
<gene>
    <name evidence="3" type="ORF">E3Q17_00710</name>
    <name evidence="2" type="ORF">E3Q22_01272</name>
</gene>
<evidence type="ECO:0000313" key="4">
    <source>
        <dbReference type="Proteomes" id="UP000307169"/>
    </source>
</evidence>
<dbReference type="Proteomes" id="UP000310685">
    <property type="component" value="Unassembled WGS sequence"/>
</dbReference>
<comment type="caution">
    <text evidence="2">The sequence shown here is derived from an EMBL/GenBank/DDBJ whole genome shotgun (WGS) entry which is preliminary data.</text>
</comment>
<feature type="transmembrane region" description="Helical" evidence="1">
    <location>
        <begin position="50"/>
        <end position="71"/>
    </location>
</feature>